<proteinExistence type="predicted"/>
<dbReference type="InterPro" id="IPR015943">
    <property type="entry name" value="WD40/YVTN_repeat-like_dom_sf"/>
</dbReference>
<feature type="region of interest" description="Disordered" evidence="1">
    <location>
        <begin position="432"/>
        <end position="482"/>
    </location>
</feature>
<reference evidence="3 4" key="1">
    <citation type="submission" date="2018-06" db="EMBL/GenBank/DDBJ databases">
        <title>Lujinxingia sediminis gen. nov. sp. nov., a new facultative anaerobic member of the class Deltaproteobacteria, and proposal of Lujinxingaceae fam. nov.</title>
        <authorList>
            <person name="Guo L.-Y."/>
            <person name="Li C.-M."/>
            <person name="Wang S."/>
            <person name="Du Z.-J."/>
        </authorList>
    </citation>
    <scope>NUCLEOTIDE SEQUENCE [LARGE SCALE GENOMIC DNA]</scope>
    <source>
        <strain evidence="3 4">FA350</strain>
    </source>
</reference>
<dbReference type="InterPro" id="IPR011048">
    <property type="entry name" value="Haem_d1_sf"/>
</dbReference>
<evidence type="ECO:0000313" key="3">
    <source>
        <dbReference type="EMBL" id="AWV90245.1"/>
    </source>
</evidence>
<dbReference type="KEGG" id="bsed:DN745_13265"/>
<dbReference type="SUPFAM" id="SSF51004">
    <property type="entry name" value="C-terminal (heme d1) domain of cytochrome cd1-nitrite reductase"/>
    <property type="match status" value="1"/>
</dbReference>
<dbReference type="PANTHER" id="PTHR47197:SF3">
    <property type="entry name" value="DIHYDRO-HEME D1 DEHYDROGENASE"/>
    <property type="match status" value="1"/>
</dbReference>
<feature type="region of interest" description="Disordered" evidence="1">
    <location>
        <begin position="399"/>
        <end position="419"/>
    </location>
</feature>
<keyword evidence="2" id="KW-0732">Signal</keyword>
<feature type="signal peptide" evidence="2">
    <location>
        <begin position="1"/>
        <end position="31"/>
    </location>
</feature>
<dbReference type="PROSITE" id="PS51257">
    <property type="entry name" value="PROKAR_LIPOPROTEIN"/>
    <property type="match status" value="1"/>
</dbReference>
<accession>A0A2Z4FN90</accession>
<name>A0A2Z4FN90_9DELT</name>
<dbReference type="InterPro" id="IPR051200">
    <property type="entry name" value="Host-pathogen_enzymatic-act"/>
</dbReference>
<feature type="region of interest" description="Disordered" evidence="1">
    <location>
        <begin position="29"/>
        <end position="70"/>
    </location>
</feature>
<dbReference type="AlphaFoldDB" id="A0A2Z4FN90"/>
<keyword evidence="4" id="KW-1185">Reference proteome</keyword>
<organism evidence="3 4">
    <name type="scientific">Bradymonas sediminis</name>
    <dbReference type="NCBI Taxonomy" id="1548548"/>
    <lineage>
        <taxon>Bacteria</taxon>
        <taxon>Deltaproteobacteria</taxon>
        <taxon>Bradymonadales</taxon>
        <taxon>Bradymonadaceae</taxon>
        <taxon>Bradymonas</taxon>
    </lineage>
</organism>
<dbReference type="Proteomes" id="UP000249799">
    <property type="component" value="Chromosome"/>
</dbReference>
<gene>
    <name evidence="3" type="ORF">DN745_13265</name>
</gene>
<feature type="compositionally biased region" description="Acidic residues" evidence="1">
    <location>
        <begin position="433"/>
        <end position="449"/>
    </location>
</feature>
<sequence>MTKYRRKFSKLGTVLALAALVGAGACSSDSAGDFASETPNTGGGGAQNNDWGSGDEQGSWDAGTGADDDFVPEQEEDFEFSAPAVVGEQVYVANETLNSVAVIDSRNLSITTRQVGFRPTGIVGPDAERAEPSDDARVMVLNEGSNSVSILETGDAAVSPESVHTVKVMANANRIAMEPTGESAVVWYDPASAEAGDAAGDLSSVSVVRNGKSFQISVGFHVRSVAFDDAGTRALILTDDGLSVIELAQVDGDSIALPMQVVPEQFSSTQPEDLEVLMTRDGKWAITRSATFSGVVLMDIDADTLHFMALPEIPTDIDLIEGDELEVLIMLRNAGKAVRASVPDGFRDAAAALNVVVEPVVLGFSQDIGYDGGVPDVGYDVGGPDVEYDIGFPDDIGGDWDAGDVGYPDDSGYEDVYDPDVSYPVDSGYQDVYDPDIIEADGGPGEDPDAGWQGDVSSGSGDVFEGDASANSDAGSSDDGADFPTGIDGFSVVDLVVDGMGAAVVSASGDTALLYSTLNQEKRAVLYDLSADSGEDAQRALAFEKGVRGALSDKSGNTLLVFHSKLDGPVPPNASPADPEYIEHSWGVSVVDVASSATRLVLSKKEPGQAVLSTPELDANGDAAEDAKIFMIFKAPLSAQDSDSEYRDVLTVNLRSFRTDSFRVPSVPEGLGLIREAGRVYISQRHPQGRMTFVDVVSESRQTVTGYQLNAGIE</sequence>
<feature type="compositionally biased region" description="Low complexity" evidence="1">
    <location>
        <begin position="466"/>
        <end position="478"/>
    </location>
</feature>
<evidence type="ECO:0000256" key="2">
    <source>
        <dbReference type="SAM" id="SignalP"/>
    </source>
</evidence>
<evidence type="ECO:0000313" key="4">
    <source>
        <dbReference type="Proteomes" id="UP000249799"/>
    </source>
</evidence>
<dbReference type="OrthoDB" id="5505106at2"/>
<dbReference type="Gene3D" id="2.130.10.10">
    <property type="entry name" value="YVTN repeat-like/Quinoprotein amine dehydrogenase"/>
    <property type="match status" value="1"/>
</dbReference>
<dbReference type="EMBL" id="CP030032">
    <property type="protein sequence ID" value="AWV90245.1"/>
    <property type="molecule type" value="Genomic_DNA"/>
</dbReference>
<dbReference type="PANTHER" id="PTHR47197">
    <property type="entry name" value="PROTEIN NIRF"/>
    <property type="match status" value="1"/>
</dbReference>
<evidence type="ECO:0000256" key="1">
    <source>
        <dbReference type="SAM" id="MobiDB-lite"/>
    </source>
</evidence>
<dbReference type="RefSeq" id="WP_111335544.1">
    <property type="nucleotide sequence ID" value="NZ_CP030032.1"/>
</dbReference>
<protein>
    <submittedName>
        <fullName evidence="3">Uncharacterized protein</fullName>
    </submittedName>
</protein>
<feature type="chain" id="PRO_5043938174" evidence="2">
    <location>
        <begin position="32"/>
        <end position="714"/>
    </location>
</feature>